<feature type="transmembrane region" description="Helical" evidence="1">
    <location>
        <begin position="35"/>
        <end position="57"/>
    </location>
</feature>
<evidence type="ECO:0000256" key="1">
    <source>
        <dbReference type="SAM" id="Phobius"/>
    </source>
</evidence>
<comment type="caution">
    <text evidence="2">The sequence shown here is derived from an EMBL/GenBank/DDBJ whole genome shotgun (WGS) entry which is preliminary data.</text>
</comment>
<keyword evidence="1" id="KW-1133">Transmembrane helix</keyword>
<organism evidence="2 3">
    <name type="scientific">Lentilactobacillus sunkii DSM 19904</name>
    <dbReference type="NCBI Taxonomy" id="1423808"/>
    <lineage>
        <taxon>Bacteria</taxon>
        <taxon>Bacillati</taxon>
        <taxon>Bacillota</taxon>
        <taxon>Bacilli</taxon>
        <taxon>Lactobacillales</taxon>
        <taxon>Lactobacillaceae</taxon>
        <taxon>Lentilactobacillus</taxon>
    </lineage>
</organism>
<sequence>MEAIQMRAIIGFAGLISMAMCISAVIFLIMGNRTVAVPLVTVGLVILIVCYGAASYISHTDRKK</sequence>
<dbReference type="Proteomes" id="UP000051581">
    <property type="component" value="Unassembled WGS sequence"/>
</dbReference>
<feature type="transmembrane region" description="Helical" evidence="1">
    <location>
        <begin position="9"/>
        <end position="29"/>
    </location>
</feature>
<gene>
    <name evidence="2" type="ORF">FD17_GL001514</name>
</gene>
<keyword evidence="1" id="KW-0812">Transmembrane</keyword>
<dbReference type="PATRIC" id="fig|1423808.3.peg.1535"/>
<dbReference type="AlphaFoldDB" id="A0A0R1L292"/>
<proteinExistence type="predicted"/>
<name>A0A0R1L292_9LACO</name>
<keyword evidence="1" id="KW-0472">Membrane</keyword>
<protein>
    <submittedName>
        <fullName evidence="2">Uncharacterized protein</fullName>
    </submittedName>
</protein>
<dbReference type="EMBL" id="AZEA01000028">
    <property type="protein sequence ID" value="KRK86985.1"/>
    <property type="molecule type" value="Genomic_DNA"/>
</dbReference>
<evidence type="ECO:0000313" key="2">
    <source>
        <dbReference type="EMBL" id="KRK86985.1"/>
    </source>
</evidence>
<keyword evidence="3" id="KW-1185">Reference proteome</keyword>
<evidence type="ECO:0000313" key="3">
    <source>
        <dbReference type="Proteomes" id="UP000051581"/>
    </source>
</evidence>
<reference evidence="2 3" key="1">
    <citation type="journal article" date="2015" name="Genome Announc.">
        <title>Expanding the biotechnology potential of lactobacilli through comparative genomics of 213 strains and associated genera.</title>
        <authorList>
            <person name="Sun Z."/>
            <person name="Harris H.M."/>
            <person name="McCann A."/>
            <person name="Guo C."/>
            <person name="Argimon S."/>
            <person name="Zhang W."/>
            <person name="Yang X."/>
            <person name="Jeffery I.B."/>
            <person name="Cooney J.C."/>
            <person name="Kagawa T.F."/>
            <person name="Liu W."/>
            <person name="Song Y."/>
            <person name="Salvetti E."/>
            <person name="Wrobel A."/>
            <person name="Rasinkangas P."/>
            <person name="Parkhill J."/>
            <person name="Rea M.C."/>
            <person name="O'Sullivan O."/>
            <person name="Ritari J."/>
            <person name="Douillard F.P."/>
            <person name="Paul Ross R."/>
            <person name="Yang R."/>
            <person name="Briner A.E."/>
            <person name="Felis G.E."/>
            <person name="de Vos W.M."/>
            <person name="Barrangou R."/>
            <person name="Klaenhammer T.R."/>
            <person name="Caufield P.W."/>
            <person name="Cui Y."/>
            <person name="Zhang H."/>
            <person name="O'Toole P.W."/>
        </authorList>
    </citation>
    <scope>NUCLEOTIDE SEQUENCE [LARGE SCALE GENOMIC DNA]</scope>
    <source>
        <strain evidence="2 3">DSM 19904</strain>
    </source>
</reference>
<accession>A0A0R1L292</accession>